<name>A0A017T8R1_9BACT</name>
<keyword evidence="2" id="KW-1185">Reference proteome</keyword>
<gene>
    <name evidence="1" type="ORF">CAP_2928</name>
</gene>
<reference evidence="1 2" key="1">
    <citation type="submission" date="2013-05" db="EMBL/GenBank/DDBJ databases">
        <title>Genome assembly of Chondromyces apiculatus DSM 436.</title>
        <authorList>
            <person name="Sharma G."/>
            <person name="Khatri I."/>
            <person name="Kaur C."/>
            <person name="Mayilraj S."/>
            <person name="Subramanian S."/>
        </authorList>
    </citation>
    <scope>NUCLEOTIDE SEQUENCE [LARGE SCALE GENOMIC DNA]</scope>
    <source>
        <strain evidence="1 2">DSM 436</strain>
    </source>
</reference>
<protein>
    <submittedName>
        <fullName evidence="1">Uncharacterized protein</fullName>
    </submittedName>
</protein>
<comment type="caution">
    <text evidence="1">The sequence shown here is derived from an EMBL/GenBank/DDBJ whole genome shotgun (WGS) entry which is preliminary data.</text>
</comment>
<proteinExistence type="predicted"/>
<evidence type="ECO:0000313" key="1">
    <source>
        <dbReference type="EMBL" id="EYF05638.1"/>
    </source>
</evidence>
<dbReference type="EMBL" id="ASRX01000021">
    <property type="protein sequence ID" value="EYF05638.1"/>
    <property type="molecule type" value="Genomic_DNA"/>
</dbReference>
<accession>A0A017T8R1</accession>
<sequence length="71" mass="7962">MLLEEDLGEEVARFDYLESSVEEEQVWLVALADHEPGRGSVRGSTCVAFSVFRQGQRCHARSQGVRCSTFV</sequence>
<evidence type="ECO:0000313" key="2">
    <source>
        <dbReference type="Proteomes" id="UP000019678"/>
    </source>
</evidence>
<dbReference type="Proteomes" id="UP000019678">
    <property type="component" value="Unassembled WGS sequence"/>
</dbReference>
<dbReference type="AlphaFoldDB" id="A0A017T8R1"/>
<organism evidence="1 2">
    <name type="scientific">Chondromyces apiculatus DSM 436</name>
    <dbReference type="NCBI Taxonomy" id="1192034"/>
    <lineage>
        <taxon>Bacteria</taxon>
        <taxon>Pseudomonadati</taxon>
        <taxon>Myxococcota</taxon>
        <taxon>Polyangia</taxon>
        <taxon>Polyangiales</taxon>
        <taxon>Polyangiaceae</taxon>
        <taxon>Chondromyces</taxon>
    </lineage>
</organism>